<accession>A0ABX2TN43</accession>
<keyword evidence="6" id="KW-0694">RNA-binding</keyword>
<keyword evidence="8" id="KW-1185">Reference proteome</keyword>
<name>A0ABX2TN43_9PROT</name>
<gene>
    <name evidence="6 7" type="primary">rplJ</name>
    <name evidence="7" type="ORF">HND93_35970</name>
</gene>
<evidence type="ECO:0000256" key="5">
    <source>
        <dbReference type="ARBA" id="ARBA00035202"/>
    </source>
</evidence>
<dbReference type="InterPro" id="IPR002363">
    <property type="entry name" value="Ribosomal_uL10_CS_bac"/>
</dbReference>
<dbReference type="InterPro" id="IPR022973">
    <property type="entry name" value="Ribosomal_uL10_bac"/>
</dbReference>
<comment type="subunit">
    <text evidence="6">Part of the ribosomal stalk of the 50S ribosomal subunit. The N-terminus interacts with L11 and the large rRNA to form the base of the stalk. The C-terminus forms an elongated spine to which L12 dimers bind in a sequential fashion forming a multimeric L10(L12)X complex.</text>
</comment>
<evidence type="ECO:0000256" key="3">
    <source>
        <dbReference type="ARBA" id="ARBA00022980"/>
    </source>
</evidence>
<evidence type="ECO:0000256" key="4">
    <source>
        <dbReference type="ARBA" id="ARBA00023274"/>
    </source>
</evidence>
<comment type="caution">
    <text evidence="7">The sequence shown here is derived from an EMBL/GenBank/DDBJ whole genome shotgun (WGS) entry which is preliminary data.</text>
</comment>
<proteinExistence type="inferred from homology"/>
<evidence type="ECO:0000256" key="1">
    <source>
        <dbReference type="ARBA" id="ARBA00002633"/>
    </source>
</evidence>
<dbReference type="Proteomes" id="UP000584642">
    <property type="component" value="Unassembled WGS sequence"/>
</dbReference>
<evidence type="ECO:0000256" key="6">
    <source>
        <dbReference type="HAMAP-Rule" id="MF_00362"/>
    </source>
</evidence>
<dbReference type="HAMAP" id="MF_00362">
    <property type="entry name" value="Ribosomal_uL10"/>
    <property type="match status" value="1"/>
</dbReference>
<keyword evidence="4 6" id="KW-0687">Ribonucleoprotein</keyword>
<dbReference type="InterPro" id="IPR043141">
    <property type="entry name" value="Ribosomal_uL10-like_sf"/>
</dbReference>
<dbReference type="GO" id="GO:0005840">
    <property type="term" value="C:ribosome"/>
    <property type="evidence" value="ECO:0007669"/>
    <property type="project" value="UniProtKB-KW"/>
</dbReference>
<dbReference type="Gene3D" id="3.30.70.1730">
    <property type="match status" value="1"/>
</dbReference>
<protein>
    <recommendedName>
        <fullName evidence="5 6">Large ribosomal subunit protein uL10</fullName>
    </recommendedName>
</protein>
<dbReference type="InterPro" id="IPR001790">
    <property type="entry name" value="Ribosomal_uL10"/>
</dbReference>
<keyword evidence="6" id="KW-0699">rRNA-binding</keyword>
<dbReference type="NCBIfam" id="NF000955">
    <property type="entry name" value="PRK00099.1-1"/>
    <property type="match status" value="1"/>
</dbReference>
<dbReference type="Gene3D" id="6.10.250.290">
    <property type="match status" value="1"/>
</dbReference>
<evidence type="ECO:0000313" key="8">
    <source>
        <dbReference type="Proteomes" id="UP000584642"/>
    </source>
</evidence>
<dbReference type="PANTHER" id="PTHR11560">
    <property type="entry name" value="39S RIBOSOMAL PROTEIN L10, MITOCHONDRIAL"/>
    <property type="match status" value="1"/>
</dbReference>
<dbReference type="RefSeq" id="WP_180286902.1">
    <property type="nucleotide sequence ID" value="NZ_JABFDB010000057.1"/>
</dbReference>
<comment type="similarity">
    <text evidence="2 6">Belongs to the universal ribosomal protein uL10 family.</text>
</comment>
<reference evidence="7 8" key="1">
    <citation type="submission" date="2020-05" db="EMBL/GenBank/DDBJ databases">
        <title>Azospirillum oleiclasticum sp. nov, a nitrogen-fixing and heavy crude oil-emulsifying bacterium isolated from the crude oil of Yumen Oilfield.</title>
        <authorList>
            <person name="Wu D."/>
            <person name="Cai M."/>
            <person name="Zhang X."/>
        </authorList>
    </citation>
    <scope>NUCLEOTIDE SEQUENCE [LARGE SCALE GENOMIC DNA]</scope>
    <source>
        <strain evidence="7 8">ROY-1-1-2</strain>
    </source>
</reference>
<evidence type="ECO:0000256" key="2">
    <source>
        <dbReference type="ARBA" id="ARBA00008889"/>
    </source>
</evidence>
<organism evidence="7 8">
    <name type="scientific">Azospirillum oleiclasticum</name>
    <dbReference type="NCBI Taxonomy" id="2735135"/>
    <lineage>
        <taxon>Bacteria</taxon>
        <taxon>Pseudomonadati</taxon>
        <taxon>Pseudomonadota</taxon>
        <taxon>Alphaproteobacteria</taxon>
        <taxon>Rhodospirillales</taxon>
        <taxon>Azospirillaceae</taxon>
        <taxon>Azospirillum</taxon>
    </lineage>
</organism>
<dbReference type="Pfam" id="PF00466">
    <property type="entry name" value="Ribosomal_L10"/>
    <property type="match status" value="1"/>
</dbReference>
<keyword evidence="3 6" id="KW-0689">Ribosomal protein</keyword>
<dbReference type="EMBL" id="JABFDB010000057">
    <property type="protein sequence ID" value="NYZ25128.1"/>
    <property type="molecule type" value="Genomic_DNA"/>
</dbReference>
<dbReference type="PROSITE" id="PS01109">
    <property type="entry name" value="RIBOSOMAL_L10"/>
    <property type="match status" value="1"/>
</dbReference>
<dbReference type="SUPFAM" id="SSF160369">
    <property type="entry name" value="Ribosomal protein L10-like"/>
    <property type="match status" value="1"/>
</dbReference>
<sequence>MDRTQKEATIADLNSKLQDTGLVVVTHHLGLTVAEVTDLRRKVRAAGASFKVTKNRLARRALKGTQFEGLDGLFKGPTAIAWSKDPVAAAKVVAAYAKTNDKLAIVGAGLGTMVLDAEGVKALATLPSLDELRASLVGMIQTPATRIAGVLQAPGGQLARVLSAYAKKDEAA</sequence>
<evidence type="ECO:0000313" key="7">
    <source>
        <dbReference type="EMBL" id="NYZ25128.1"/>
    </source>
</evidence>
<dbReference type="InterPro" id="IPR047865">
    <property type="entry name" value="Ribosomal_uL10_bac_type"/>
</dbReference>
<dbReference type="CDD" id="cd05797">
    <property type="entry name" value="Ribosomal_L10"/>
    <property type="match status" value="1"/>
</dbReference>
<comment type="function">
    <text evidence="1 6">Forms part of the ribosomal stalk, playing a central role in the interaction of the ribosome with GTP-bound translation factors.</text>
</comment>